<dbReference type="NCBIfam" id="NF033516">
    <property type="entry name" value="transpos_IS3"/>
    <property type="match status" value="1"/>
</dbReference>
<dbReference type="Pfam" id="PF13333">
    <property type="entry name" value="rve_2"/>
    <property type="match status" value="1"/>
</dbReference>
<evidence type="ECO:0000259" key="1">
    <source>
        <dbReference type="PROSITE" id="PS50994"/>
    </source>
</evidence>
<accession>A0A848CWB5</accession>
<comment type="caution">
    <text evidence="2">The sequence shown here is derived from an EMBL/GenBank/DDBJ whole genome shotgun (WGS) entry which is preliminary data.</text>
</comment>
<name>A0A848CWB5_ANEAE</name>
<dbReference type="InterPro" id="IPR012337">
    <property type="entry name" value="RNaseH-like_sf"/>
</dbReference>
<dbReference type="PROSITE" id="PS50994">
    <property type="entry name" value="INTEGRASE"/>
    <property type="match status" value="1"/>
</dbReference>
<dbReference type="Pfam" id="PF00665">
    <property type="entry name" value="rve"/>
    <property type="match status" value="1"/>
</dbReference>
<dbReference type="SUPFAM" id="SSF53098">
    <property type="entry name" value="Ribonuclease H-like"/>
    <property type="match status" value="1"/>
</dbReference>
<dbReference type="PANTHER" id="PTHR46889">
    <property type="entry name" value="TRANSPOSASE INSF FOR INSERTION SEQUENCE IS3B-RELATED"/>
    <property type="match status" value="1"/>
</dbReference>
<reference evidence="2 3" key="1">
    <citation type="submission" date="2020-04" db="EMBL/GenBank/DDBJ databases">
        <authorList>
            <person name="Hitch T.C.A."/>
            <person name="Wylensek D."/>
            <person name="Clavel T."/>
        </authorList>
    </citation>
    <scope>NUCLEOTIDE SEQUENCE [LARGE SCALE GENOMIC DNA]</scope>
    <source>
        <strain evidence="2 3">WB01_D5_05</strain>
    </source>
</reference>
<dbReference type="PANTHER" id="PTHR46889:SF4">
    <property type="entry name" value="TRANSPOSASE INSO FOR INSERTION SEQUENCE ELEMENT IS911B-RELATED"/>
    <property type="match status" value="1"/>
</dbReference>
<gene>
    <name evidence="2" type="ORF">HF838_13315</name>
</gene>
<dbReference type="RefSeq" id="WP_168975488.1">
    <property type="nucleotide sequence ID" value="NZ_JABAGO010000024.1"/>
</dbReference>
<dbReference type="GO" id="GO:0015074">
    <property type="term" value="P:DNA integration"/>
    <property type="evidence" value="ECO:0007669"/>
    <property type="project" value="InterPro"/>
</dbReference>
<dbReference type="Gene3D" id="3.30.420.10">
    <property type="entry name" value="Ribonuclease H-like superfamily/Ribonuclease H"/>
    <property type="match status" value="1"/>
</dbReference>
<evidence type="ECO:0000313" key="2">
    <source>
        <dbReference type="EMBL" id="NME99241.1"/>
    </source>
</evidence>
<sequence length="208" mass="24773">MRQAVEQGQRITENLLNRDFHAGAPNQKWVTDVTYIPTTEGWLYLSPIMDLFNNEIISYCIQDRNDNTLILQTVKQAFESRKDATGVILHSDRGFQYTSHDYHNMLQKVGARISMSRKGNCYDNACIESFFSHLKTEELYLYDIPDKKEAQRRIEEYIRFYNEERIQLNKNKLTPVEYRRQLTYPKRLFFLSNFIINDQSFLQICKQC</sequence>
<dbReference type="InterPro" id="IPR036397">
    <property type="entry name" value="RNaseH_sf"/>
</dbReference>
<dbReference type="Proteomes" id="UP000561326">
    <property type="component" value="Unassembled WGS sequence"/>
</dbReference>
<evidence type="ECO:0000313" key="3">
    <source>
        <dbReference type="Proteomes" id="UP000561326"/>
    </source>
</evidence>
<dbReference type="AlphaFoldDB" id="A0A848CWB5"/>
<organism evidence="2 3">
    <name type="scientific">Aneurinibacillus aneurinilyticus</name>
    <name type="common">Bacillus aneurinolyticus</name>
    <dbReference type="NCBI Taxonomy" id="1391"/>
    <lineage>
        <taxon>Bacteria</taxon>
        <taxon>Bacillati</taxon>
        <taxon>Bacillota</taxon>
        <taxon>Bacilli</taxon>
        <taxon>Bacillales</taxon>
        <taxon>Paenibacillaceae</taxon>
        <taxon>Aneurinibacillus group</taxon>
        <taxon>Aneurinibacillus</taxon>
    </lineage>
</organism>
<dbReference type="GO" id="GO:0003676">
    <property type="term" value="F:nucleic acid binding"/>
    <property type="evidence" value="ECO:0007669"/>
    <property type="project" value="InterPro"/>
</dbReference>
<dbReference type="InterPro" id="IPR048020">
    <property type="entry name" value="Transpos_IS3"/>
</dbReference>
<dbReference type="InterPro" id="IPR050900">
    <property type="entry name" value="Transposase_IS3/IS150/IS904"/>
</dbReference>
<feature type="domain" description="Integrase catalytic" evidence="1">
    <location>
        <begin position="21"/>
        <end position="183"/>
    </location>
</feature>
<dbReference type="EMBL" id="JABAGO010000024">
    <property type="protein sequence ID" value="NME99241.1"/>
    <property type="molecule type" value="Genomic_DNA"/>
</dbReference>
<dbReference type="InterPro" id="IPR001584">
    <property type="entry name" value="Integrase_cat-core"/>
</dbReference>
<proteinExistence type="predicted"/>
<protein>
    <submittedName>
        <fullName evidence="2">IS3 family transposase</fullName>
    </submittedName>
</protein>